<accession>A0A0C3DNP5</accession>
<evidence type="ECO:0000313" key="1">
    <source>
        <dbReference type="EMBL" id="KIM57859.1"/>
    </source>
</evidence>
<dbReference type="EMBL" id="KN822094">
    <property type="protein sequence ID" value="KIM57859.1"/>
    <property type="molecule type" value="Genomic_DNA"/>
</dbReference>
<protein>
    <submittedName>
        <fullName evidence="1">Uncharacterized protein</fullName>
    </submittedName>
</protein>
<sequence length="336" mass="37557">MLDFQMNDSNFLKMVRMSLSLNRKLKAAHRHLVSSSDAFANLDATVPGDLCEMWKEQERKALAERLSNPKAMDIFEVQLKKGRHHCKNTPRDAEIAVKAPSIKSVEMNLIEMQAAGDAPQGCATWMARALKVEEAQVVLSMDSCRIDSRATETQRLDISCRRDRLQSQINGLVQAVATFLGADWDSDLIGLQEGHTDEDDTFITVSPGNTEGAILPLPSYIGLPRCGAWGLNCLIKQELQLHQGQANDALHEIRLSLADKAMLYRTDVRHGRNYTMTSRTWKKVADLDATVTRHTAVYHHCRKQMVALGTDSSILDQYQPLDKKDLIVSTAVAEPM</sequence>
<gene>
    <name evidence="1" type="ORF">SCLCIDRAFT_28493</name>
</gene>
<dbReference type="AlphaFoldDB" id="A0A0C3DNP5"/>
<proteinExistence type="predicted"/>
<keyword evidence="2" id="KW-1185">Reference proteome</keyword>
<dbReference type="InParanoid" id="A0A0C3DNP5"/>
<dbReference type="OrthoDB" id="2653647at2759"/>
<organism evidence="1 2">
    <name type="scientific">Scleroderma citrinum Foug A</name>
    <dbReference type="NCBI Taxonomy" id="1036808"/>
    <lineage>
        <taxon>Eukaryota</taxon>
        <taxon>Fungi</taxon>
        <taxon>Dikarya</taxon>
        <taxon>Basidiomycota</taxon>
        <taxon>Agaricomycotina</taxon>
        <taxon>Agaricomycetes</taxon>
        <taxon>Agaricomycetidae</taxon>
        <taxon>Boletales</taxon>
        <taxon>Sclerodermatineae</taxon>
        <taxon>Sclerodermataceae</taxon>
        <taxon>Scleroderma</taxon>
    </lineage>
</organism>
<reference evidence="2" key="2">
    <citation type="submission" date="2015-01" db="EMBL/GenBank/DDBJ databases">
        <title>Evolutionary Origins and Diversification of the Mycorrhizal Mutualists.</title>
        <authorList>
            <consortium name="DOE Joint Genome Institute"/>
            <consortium name="Mycorrhizal Genomics Consortium"/>
            <person name="Kohler A."/>
            <person name="Kuo A."/>
            <person name="Nagy L.G."/>
            <person name="Floudas D."/>
            <person name="Copeland A."/>
            <person name="Barry K.W."/>
            <person name="Cichocki N."/>
            <person name="Veneault-Fourrey C."/>
            <person name="LaButti K."/>
            <person name="Lindquist E.A."/>
            <person name="Lipzen A."/>
            <person name="Lundell T."/>
            <person name="Morin E."/>
            <person name="Murat C."/>
            <person name="Riley R."/>
            <person name="Ohm R."/>
            <person name="Sun H."/>
            <person name="Tunlid A."/>
            <person name="Henrissat B."/>
            <person name="Grigoriev I.V."/>
            <person name="Hibbett D.S."/>
            <person name="Martin F."/>
        </authorList>
    </citation>
    <scope>NUCLEOTIDE SEQUENCE [LARGE SCALE GENOMIC DNA]</scope>
    <source>
        <strain evidence="2">Foug A</strain>
    </source>
</reference>
<dbReference type="STRING" id="1036808.A0A0C3DNP5"/>
<name>A0A0C3DNP5_9AGAM</name>
<dbReference type="Proteomes" id="UP000053989">
    <property type="component" value="Unassembled WGS sequence"/>
</dbReference>
<dbReference type="HOGENOM" id="CLU_003703_3_0_1"/>
<reference evidence="1 2" key="1">
    <citation type="submission" date="2014-04" db="EMBL/GenBank/DDBJ databases">
        <authorList>
            <consortium name="DOE Joint Genome Institute"/>
            <person name="Kuo A."/>
            <person name="Kohler A."/>
            <person name="Nagy L.G."/>
            <person name="Floudas D."/>
            <person name="Copeland A."/>
            <person name="Barry K.W."/>
            <person name="Cichocki N."/>
            <person name="Veneault-Fourrey C."/>
            <person name="LaButti K."/>
            <person name="Lindquist E.A."/>
            <person name="Lipzen A."/>
            <person name="Lundell T."/>
            <person name="Morin E."/>
            <person name="Murat C."/>
            <person name="Sun H."/>
            <person name="Tunlid A."/>
            <person name="Henrissat B."/>
            <person name="Grigoriev I.V."/>
            <person name="Hibbett D.S."/>
            <person name="Martin F."/>
            <person name="Nordberg H.P."/>
            <person name="Cantor M.N."/>
            <person name="Hua S.X."/>
        </authorList>
    </citation>
    <scope>NUCLEOTIDE SEQUENCE [LARGE SCALE GENOMIC DNA]</scope>
    <source>
        <strain evidence="1 2">Foug A</strain>
    </source>
</reference>
<evidence type="ECO:0000313" key="2">
    <source>
        <dbReference type="Proteomes" id="UP000053989"/>
    </source>
</evidence>